<accession>A0ABD3DK01</accession>
<protein>
    <submittedName>
        <fullName evidence="1">Uncharacterized protein</fullName>
    </submittedName>
</protein>
<reference evidence="2" key="1">
    <citation type="journal article" date="2024" name="IScience">
        <title>Strigolactones Initiate the Formation of Haustorium-like Structures in Castilleja.</title>
        <authorList>
            <person name="Buerger M."/>
            <person name="Peterson D."/>
            <person name="Chory J."/>
        </authorList>
    </citation>
    <scope>NUCLEOTIDE SEQUENCE [LARGE SCALE GENOMIC DNA]</scope>
</reference>
<name>A0ABD3DK01_9LAMI</name>
<dbReference type="Proteomes" id="UP001632038">
    <property type="component" value="Unassembled WGS sequence"/>
</dbReference>
<evidence type="ECO:0000313" key="2">
    <source>
        <dbReference type="Proteomes" id="UP001632038"/>
    </source>
</evidence>
<gene>
    <name evidence="1" type="ORF">CASFOL_013443</name>
</gene>
<organism evidence="1 2">
    <name type="scientific">Castilleja foliolosa</name>
    <dbReference type="NCBI Taxonomy" id="1961234"/>
    <lineage>
        <taxon>Eukaryota</taxon>
        <taxon>Viridiplantae</taxon>
        <taxon>Streptophyta</taxon>
        <taxon>Embryophyta</taxon>
        <taxon>Tracheophyta</taxon>
        <taxon>Spermatophyta</taxon>
        <taxon>Magnoliopsida</taxon>
        <taxon>eudicotyledons</taxon>
        <taxon>Gunneridae</taxon>
        <taxon>Pentapetalae</taxon>
        <taxon>asterids</taxon>
        <taxon>lamiids</taxon>
        <taxon>Lamiales</taxon>
        <taxon>Orobanchaceae</taxon>
        <taxon>Pedicularideae</taxon>
        <taxon>Castillejinae</taxon>
        <taxon>Castilleja</taxon>
    </lineage>
</organism>
<sequence>MCSVERARKAATENSDGDWRRRWRGKGLLELRFTLEKLICHNSTLAHCGIYLRVELLI</sequence>
<dbReference type="AlphaFoldDB" id="A0ABD3DK01"/>
<keyword evidence="2" id="KW-1185">Reference proteome</keyword>
<dbReference type="EMBL" id="JAVIJP010000016">
    <property type="protein sequence ID" value="KAL3642628.1"/>
    <property type="molecule type" value="Genomic_DNA"/>
</dbReference>
<evidence type="ECO:0000313" key="1">
    <source>
        <dbReference type="EMBL" id="KAL3642628.1"/>
    </source>
</evidence>
<comment type="caution">
    <text evidence="1">The sequence shown here is derived from an EMBL/GenBank/DDBJ whole genome shotgun (WGS) entry which is preliminary data.</text>
</comment>
<proteinExistence type="predicted"/>